<reference evidence="1 2" key="1">
    <citation type="submission" date="2016-10" db="EMBL/GenBank/DDBJ databases">
        <authorList>
            <person name="de Groot N.N."/>
        </authorList>
    </citation>
    <scope>NUCLEOTIDE SEQUENCE [LARGE SCALE GENOMIC DNA]</scope>
    <source>
        <strain evidence="1 2">CGMCC 1.10434</strain>
    </source>
</reference>
<dbReference type="OrthoDB" id="9806494at2"/>
<dbReference type="STRING" id="872970.SAMN04488134_103304"/>
<dbReference type="InterPro" id="IPR012545">
    <property type="entry name" value="DUF1697"/>
</dbReference>
<dbReference type="EMBL" id="FODJ01000003">
    <property type="protein sequence ID" value="SEO07906.1"/>
    <property type="molecule type" value="Genomic_DNA"/>
</dbReference>
<organism evidence="1 2">
    <name type="scientific">Amphibacillus marinus</name>
    <dbReference type="NCBI Taxonomy" id="872970"/>
    <lineage>
        <taxon>Bacteria</taxon>
        <taxon>Bacillati</taxon>
        <taxon>Bacillota</taxon>
        <taxon>Bacilli</taxon>
        <taxon>Bacillales</taxon>
        <taxon>Bacillaceae</taxon>
        <taxon>Amphibacillus</taxon>
    </lineage>
</organism>
<dbReference type="Gene3D" id="3.30.70.1260">
    <property type="entry name" value="bacterial protein sp0830 like"/>
    <property type="match status" value="1"/>
</dbReference>
<dbReference type="PANTHER" id="PTHR36439:SF1">
    <property type="entry name" value="DUF1697 DOMAIN-CONTAINING PROTEIN"/>
    <property type="match status" value="1"/>
</dbReference>
<dbReference type="RefSeq" id="WP_091496255.1">
    <property type="nucleotide sequence ID" value="NZ_FODJ01000003.1"/>
</dbReference>
<sequence>MIYVALLRGINVGGKNKVEMKQLKCVFEQVGMAQVSTYINSGNVVFKSDILSVESLSEILEQAIVKHFALSIKVLLRNIEQLEQLMMKLPDSWQNNKQMKSDVLFCWEDVSPADLKEQLTIKPAIDDVIFLNQDVLWHVEREQVTRSGMMRLAGQSIYQKMTVRNVNTTRKIYQLMQQIK</sequence>
<protein>
    <submittedName>
        <fullName evidence="1">Uncharacterized conserved protein, DUF1697 family</fullName>
    </submittedName>
</protein>
<evidence type="ECO:0000313" key="2">
    <source>
        <dbReference type="Proteomes" id="UP000199300"/>
    </source>
</evidence>
<name>A0A1H8LST8_9BACI</name>
<accession>A0A1H8LST8</accession>
<dbReference type="Proteomes" id="UP000199300">
    <property type="component" value="Unassembled WGS sequence"/>
</dbReference>
<dbReference type="PANTHER" id="PTHR36439">
    <property type="entry name" value="BLL4334 PROTEIN"/>
    <property type="match status" value="1"/>
</dbReference>
<evidence type="ECO:0000313" key="1">
    <source>
        <dbReference type="EMBL" id="SEO07906.1"/>
    </source>
</evidence>
<dbReference type="Pfam" id="PF08002">
    <property type="entry name" value="DUF1697"/>
    <property type="match status" value="1"/>
</dbReference>
<dbReference type="PIRSF" id="PIRSF008502">
    <property type="entry name" value="UCP008502"/>
    <property type="match status" value="1"/>
</dbReference>
<keyword evidence="2" id="KW-1185">Reference proteome</keyword>
<dbReference type="SUPFAM" id="SSF160379">
    <property type="entry name" value="SP0830-like"/>
    <property type="match status" value="1"/>
</dbReference>
<gene>
    <name evidence="1" type="ORF">SAMN04488134_103304</name>
</gene>
<dbReference type="AlphaFoldDB" id="A0A1H8LST8"/>
<dbReference type="Gene3D" id="3.30.70.1280">
    <property type="entry name" value="SP0830-like domains"/>
    <property type="match status" value="1"/>
</dbReference>
<proteinExistence type="predicted"/>